<gene>
    <name evidence="1" type="ORF">EDD38_6907</name>
</gene>
<proteinExistence type="predicted"/>
<dbReference type="GO" id="GO:0043531">
    <property type="term" value="F:ADP binding"/>
    <property type="evidence" value="ECO:0007669"/>
    <property type="project" value="InterPro"/>
</dbReference>
<dbReference type="EMBL" id="RKQG01000003">
    <property type="protein sequence ID" value="RPE27623.1"/>
    <property type="molecule type" value="Genomic_DNA"/>
</dbReference>
<name>A0A3N4R244_9ACTN</name>
<dbReference type="AlphaFoldDB" id="A0A3N4R244"/>
<protein>
    <submittedName>
        <fullName evidence="1">NB-ARC domain-containing protein</fullName>
    </submittedName>
</protein>
<evidence type="ECO:0000313" key="2">
    <source>
        <dbReference type="Proteomes" id="UP000266906"/>
    </source>
</evidence>
<dbReference type="Proteomes" id="UP000266906">
    <property type="component" value="Unassembled WGS sequence"/>
</dbReference>
<accession>A0A3N4R244</accession>
<dbReference type="PANTHER" id="PTHR47691">
    <property type="entry name" value="REGULATOR-RELATED"/>
    <property type="match status" value="1"/>
</dbReference>
<dbReference type="InterPro" id="IPR011990">
    <property type="entry name" value="TPR-like_helical_dom_sf"/>
</dbReference>
<evidence type="ECO:0000313" key="1">
    <source>
        <dbReference type="EMBL" id="RPE27623.1"/>
    </source>
</evidence>
<dbReference type="InterPro" id="IPR027417">
    <property type="entry name" value="P-loop_NTPase"/>
</dbReference>
<organism evidence="1 2">
    <name type="scientific">Kitasatospora cineracea</name>
    <dbReference type="NCBI Taxonomy" id="88074"/>
    <lineage>
        <taxon>Bacteria</taxon>
        <taxon>Bacillati</taxon>
        <taxon>Actinomycetota</taxon>
        <taxon>Actinomycetes</taxon>
        <taxon>Kitasatosporales</taxon>
        <taxon>Streptomycetaceae</taxon>
        <taxon>Kitasatospora</taxon>
    </lineage>
</organism>
<dbReference type="Gene3D" id="1.25.40.10">
    <property type="entry name" value="Tetratricopeptide repeat domain"/>
    <property type="match status" value="1"/>
</dbReference>
<dbReference type="PANTHER" id="PTHR47691:SF3">
    <property type="entry name" value="HTH-TYPE TRANSCRIPTIONAL REGULATOR RV0890C-RELATED"/>
    <property type="match status" value="1"/>
</dbReference>
<dbReference type="Gene3D" id="3.40.50.300">
    <property type="entry name" value="P-loop containing nucleotide triphosphate hydrolases"/>
    <property type="match status" value="1"/>
</dbReference>
<keyword evidence="2" id="KW-1185">Reference proteome</keyword>
<sequence>MVDGEGISAARVDNTMSGTVHGTSMQVGTVHGGITFHYATAPAPGTRPDQVPRPPRRFVNRRADLARLDGLLAEGASAVLNGMPGIGKTATLYRWAHDNQQHFPDGQLFVDFTKLRSAAGADLSEALTMCLRALGVPDEQIGSGTAELENTFRSVSRNRRLLVVLDEVTEPGHVRSLIPKGEGSIVLATSNRRLGELALHDVELVELDVFDRAAAKELLGELCGRAAVEADPGSADRLAELCGGLPIALRIVAARLHSDRLTLAQLADQLADERQRLGRLTVQGTASTGVSATLSLAYRDQAEPAARLYRVLGDLPGVSFDSGVVAAAAVLDAEISARLLADLAGAHLVHRTDDGRYRLHSLVRLHAQETAREADPPETERQIVQRVTAHYLALVTLADLTVRADRLRILDVGEALQQSADRLDALADHSPFAASDTPDRDAIEWLEAERPNLMAVLRAAVRFGFDRQAWQLAEALTVLFLHHRHLADWRESLALGADAARRDHQPAAEARLRSMLSRPLLDLRQDDRALAELETAIDLADRSGHPVLPGSVREFLGRYWDRRDPERAAAAYRESLELNERAGEARGAALARYFLGRALLVAAGGAAGVPERGADGSRVAEAERELRAVHEEFLGLTGADGKPAPDRRMAARALADLGRAQALAGATGEARTTLGRAVGVLREQRAFHYEAEAIEALVELVEDSGEQQQLLERALTIYRENGNPKAADLQARIAG</sequence>
<comment type="caution">
    <text evidence="1">The sequence shown here is derived from an EMBL/GenBank/DDBJ whole genome shotgun (WGS) entry which is preliminary data.</text>
</comment>
<dbReference type="PRINTS" id="PR00364">
    <property type="entry name" value="DISEASERSIST"/>
</dbReference>
<dbReference type="SUPFAM" id="SSF52540">
    <property type="entry name" value="P-loop containing nucleoside triphosphate hydrolases"/>
    <property type="match status" value="1"/>
</dbReference>
<reference evidence="1 2" key="1">
    <citation type="submission" date="2018-11" db="EMBL/GenBank/DDBJ databases">
        <title>Sequencing the genomes of 1000 actinobacteria strains.</title>
        <authorList>
            <person name="Klenk H.-P."/>
        </authorList>
    </citation>
    <scope>NUCLEOTIDE SEQUENCE [LARGE SCALE GENOMIC DNA]</scope>
    <source>
        <strain evidence="1 2">DSM 44781</strain>
    </source>
</reference>